<dbReference type="SUPFAM" id="SSF46785">
    <property type="entry name" value="Winged helix' DNA-binding domain"/>
    <property type="match status" value="1"/>
</dbReference>
<reference evidence="4 5" key="1">
    <citation type="submission" date="2017-07" db="EMBL/GenBank/DDBJ databases">
        <title>Elstera cyanobacteriorum sp. nov., a novel bacterium isolated from cyanobacterial aggregates in a eutrophic lake.</title>
        <authorList>
            <person name="Cai H."/>
        </authorList>
    </citation>
    <scope>NUCLEOTIDE SEQUENCE [LARGE SCALE GENOMIC DNA]</scope>
    <source>
        <strain evidence="4 5">TH019</strain>
    </source>
</reference>
<dbReference type="PANTHER" id="PTHR13947">
    <property type="entry name" value="GNAT FAMILY N-ACETYLTRANSFERASE"/>
    <property type="match status" value="1"/>
</dbReference>
<accession>A0A255XW02</accession>
<keyword evidence="5" id="KW-1185">Reference proteome</keyword>
<dbReference type="GO" id="GO:0003700">
    <property type="term" value="F:DNA-binding transcription factor activity"/>
    <property type="evidence" value="ECO:0007669"/>
    <property type="project" value="InterPro"/>
</dbReference>
<gene>
    <name evidence="4" type="ORF">CHR90_02510</name>
</gene>
<proteinExistence type="predicted"/>
<dbReference type="Proteomes" id="UP000216361">
    <property type="component" value="Unassembled WGS sequence"/>
</dbReference>
<evidence type="ECO:0000259" key="2">
    <source>
        <dbReference type="PROSITE" id="PS50995"/>
    </source>
</evidence>
<evidence type="ECO:0000259" key="3">
    <source>
        <dbReference type="PROSITE" id="PS51186"/>
    </source>
</evidence>
<dbReference type="PROSITE" id="PS50995">
    <property type="entry name" value="HTH_MARR_2"/>
    <property type="match status" value="1"/>
</dbReference>
<dbReference type="SUPFAM" id="SSF55729">
    <property type="entry name" value="Acyl-CoA N-acyltransferases (Nat)"/>
    <property type="match status" value="1"/>
</dbReference>
<dbReference type="RefSeq" id="WP_094407482.1">
    <property type="nucleotide sequence ID" value="NZ_BMJZ01000012.1"/>
</dbReference>
<dbReference type="Gene3D" id="1.10.10.10">
    <property type="entry name" value="Winged helix-like DNA-binding domain superfamily/Winged helix DNA-binding domain"/>
    <property type="match status" value="1"/>
</dbReference>
<organism evidence="4 5">
    <name type="scientific">Elstera cyanobacteriorum</name>
    <dbReference type="NCBI Taxonomy" id="2022747"/>
    <lineage>
        <taxon>Bacteria</taxon>
        <taxon>Pseudomonadati</taxon>
        <taxon>Pseudomonadota</taxon>
        <taxon>Alphaproteobacteria</taxon>
        <taxon>Rhodospirillales</taxon>
        <taxon>Rhodospirillaceae</taxon>
        <taxon>Elstera</taxon>
    </lineage>
</organism>
<feature type="domain" description="HTH marR-type" evidence="2">
    <location>
        <begin position="4"/>
        <end position="139"/>
    </location>
</feature>
<feature type="domain" description="N-acetyltransferase" evidence="3">
    <location>
        <begin position="150"/>
        <end position="306"/>
    </location>
</feature>
<sequence>MTPETEVLDAVRAFNRFYTARIGVLEEGLLDSPYSLTEARVLYEIAHRPSVTAADLARDLGLDPGYLSRLLKKFTAQGLIDRRKSPEDARQHLLALTEAGRAVVEPLEAQSRAEVAALLAPLSPPDRAKLLTALKTVQSLLTPGAQAGPVVLRPHRPGDLGWVIQRQTLLYAHEYGWDGSFEAMVAEIAARFITNFQPDKEACWMAERDGEILGSVMLVESAPGIAQLRMLYVEARARGLGVGAKLVAACDHFARQAGYRAIRLWTNANLLSARRLYEAAGYRLIESEPYQGFGQSLVGETWEKTL</sequence>
<dbReference type="GO" id="GO:0008080">
    <property type="term" value="F:N-acetyltransferase activity"/>
    <property type="evidence" value="ECO:0007669"/>
    <property type="project" value="InterPro"/>
</dbReference>
<dbReference type="CDD" id="cd04301">
    <property type="entry name" value="NAT_SF"/>
    <property type="match status" value="1"/>
</dbReference>
<dbReference type="Pfam" id="PF12802">
    <property type="entry name" value="MarR_2"/>
    <property type="match status" value="1"/>
</dbReference>
<dbReference type="PANTHER" id="PTHR13947:SF37">
    <property type="entry name" value="LD18367P"/>
    <property type="match status" value="1"/>
</dbReference>
<comment type="caution">
    <text evidence="4">The sequence shown here is derived from an EMBL/GenBank/DDBJ whole genome shotgun (WGS) entry which is preliminary data.</text>
</comment>
<dbReference type="Gene3D" id="3.40.630.30">
    <property type="match status" value="1"/>
</dbReference>
<dbReference type="InterPro" id="IPR050769">
    <property type="entry name" value="NAT_camello-type"/>
</dbReference>
<dbReference type="CDD" id="cd00090">
    <property type="entry name" value="HTH_ARSR"/>
    <property type="match status" value="1"/>
</dbReference>
<evidence type="ECO:0000313" key="5">
    <source>
        <dbReference type="Proteomes" id="UP000216361"/>
    </source>
</evidence>
<dbReference type="InterPro" id="IPR000182">
    <property type="entry name" value="GNAT_dom"/>
</dbReference>
<dbReference type="InterPro" id="IPR036390">
    <property type="entry name" value="WH_DNA-bd_sf"/>
</dbReference>
<keyword evidence="1" id="KW-0808">Transferase</keyword>
<name>A0A255XW02_9PROT</name>
<dbReference type="InterPro" id="IPR011991">
    <property type="entry name" value="ArsR-like_HTH"/>
</dbReference>
<dbReference type="Pfam" id="PF00583">
    <property type="entry name" value="Acetyltransf_1"/>
    <property type="match status" value="1"/>
</dbReference>
<dbReference type="InterPro" id="IPR016181">
    <property type="entry name" value="Acyl_CoA_acyltransferase"/>
</dbReference>
<dbReference type="EMBL" id="NOXS01000024">
    <property type="protein sequence ID" value="OYQ21158.1"/>
    <property type="molecule type" value="Genomic_DNA"/>
</dbReference>
<dbReference type="InterPro" id="IPR000835">
    <property type="entry name" value="HTH_MarR-typ"/>
</dbReference>
<dbReference type="AlphaFoldDB" id="A0A255XW02"/>
<dbReference type="OrthoDB" id="273614at2"/>
<evidence type="ECO:0000313" key="4">
    <source>
        <dbReference type="EMBL" id="OYQ21158.1"/>
    </source>
</evidence>
<dbReference type="SMART" id="SM00347">
    <property type="entry name" value="HTH_MARR"/>
    <property type="match status" value="1"/>
</dbReference>
<evidence type="ECO:0000256" key="1">
    <source>
        <dbReference type="ARBA" id="ARBA00022679"/>
    </source>
</evidence>
<protein>
    <submittedName>
        <fullName evidence="4">MarR family transcriptional regulator</fullName>
    </submittedName>
</protein>
<dbReference type="PROSITE" id="PS51186">
    <property type="entry name" value="GNAT"/>
    <property type="match status" value="1"/>
</dbReference>
<dbReference type="InterPro" id="IPR036388">
    <property type="entry name" value="WH-like_DNA-bd_sf"/>
</dbReference>